<dbReference type="Gene3D" id="2.170.130.10">
    <property type="entry name" value="TonB-dependent receptor, plug domain"/>
    <property type="match status" value="1"/>
</dbReference>
<dbReference type="Proteomes" id="UP000316614">
    <property type="component" value="Chromosome"/>
</dbReference>
<keyword evidence="3" id="KW-1185">Reference proteome</keyword>
<gene>
    <name evidence="2" type="ORF">FKX85_08735</name>
</gene>
<feature type="domain" description="TonB-dependent receptor plug" evidence="1">
    <location>
        <begin position="147"/>
        <end position="219"/>
    </location>
</feature>
<proteinExistence type="predicted"/>
<evidence type="ECO:0000259" key="1">
    <source>
        <dbReference type="Pfam" id="PF07715"/>
    </source>
</evidence>
<dbReference type="InterPro" id="IPR012910">
    <property type="entry name" value="Plug_dom"/>
</dbReference>
<organism evidence="2 3">
    <name type="scientific">Echinicola soli</name>
    <dbReference type="NCBI Taxonomy" id="2591634"/>
    <lineage>
        <taxon>Bacteria</taxon>
        <taxon>Pseudomonadati</taxon>
        <taxon>Bacteroidota</taxon>
        <taxon>Cytophagia</taxon>
        <taxon>Cytophagales</taxon>
        <taxon>Cyclobacteriaceae</taxon>
        <taxon>Echinicola</taxon>
    </lineage>
</organism>
<evidence type="ECO:0000313" key="2">
    <source>
        <dbReference type="EMBL" id="QDH79116.1"/>
    </source>
</evidence>
<dbReference type="EMBL" id="CP041253">
    <property type="protein sequence ID" value="QDH79116.1"/>
    <property type="molecule type" value="Genomic_DNA"/>
</dbReference>
<reference evidence="2 3" key="1">
    <citation type="submission" date="2019-06" db="EMBL/GenBank/DDBJ databases">
        <title>Echinicola alkalisoli sp. nov. isolated from saline soil.</title>
        <authorList>
            <person name="Sun J.-Q."/>
            <person name="Xu L."/>
        </authorList>
    </citation>
    <scope>NUCLEOTIDE SEQUENCE [LARGE SCALE GENOMIC DNA]</scope>
    <source>
        <strain evidence="2 3">LN3S3</strain>
    </source>
</reference>
<dbReference type="KEGG" id="echi:FKX85_08735"/>
<name>A0A514CH10_9BACT</name>
<dbReference type="InterPro" id="IPR037066">
    <property type="entry name" value="Plug_dom_sf"/>
</dbReference>
<accession>A0A514CH10</accession>
<dbReference type="Pfam" id="PF07715">
    <property type="entry name" value="Plug"/>
    <property type="match status" value="1"/>
</dbReference>
<protein>
    <recommendedName>
        <fullName evidence="1">TonB-dependent receptor plug domain-containing protein</fullName>
    </recommendedName>
</protein>
<evidence type="ECO:0000313" key="3">
    <source>
        <dbReference type="Proteomes" id="UP000316614"/>
    </source>
</evidence>
<sequence>MRILFIIIFLLFIEDAVFCQSVINGVVKNTRGKPVFAANIFSQSAPENGVTTDFDGKFSLDIGNSNDTLVVSFIGYETKKILLSSIDKLKELTVVLRGTDLTLEEIIITTKDPISEQFSVVRMEKMDIYFNPMAQGDPLKAITALPASTTVDETANPSLRGSSPDRSRVMLNGVPIYNPVRSSQLNNQGFFSLFNPEMIDKQYVYASNPPLTYGNTSAGLVEIQTLKNLMGNQLQLSASLASTGFMLSQNIKKNISFVQAYGNYQFSDAFVGIQKEKLPYVNNFYTKDAGINFHQRLGKKVDLNSYNYFIDEQFDGYGEQFTFKGKNATNSRRFFTVNNLRLYSKRAVFSLNIGADNASQHFRFGNINSRQKRRQLFTSMSYEREIWERLNLHLGISHDFRRNSFRDDQPLYYYALSPDSPSQFSGTSTSNHLLEGFWYAKWDINDKWLLSSGMRKNLPVKNQKDYLSCQLSLRYQENQKHTFLLSGGRYHSYSQPSYYTKTYRPLFSHQVALDYSYELEGTKVKAAIYFKDETGEQPVNINFSTDRLTTFGLEFFCEHSIQKHLSFFISNALIDQKIKIGKESYHGPKDLNYLIKAALKYNNPDLFSMSLIYNKRPGTYYTEVAGATLDNQSGFYRPMFSVDLFNEQYGSYGRLDIGVSKYMSLGKNALIAFASLNNVFNTRNERTAQYNQNYSIKHFDYYQLRTVYIGLIWQLNY</sequence>
<dbReference type="OrthoDB" id="1075473at2"/>
<dbReference type="InterPro" id="IPR008969">
    <property type="entry name" value="CarboxyPept-like_regulatory"/>
</dbReference>
<dbReference type="Pfam" id="PF13715">
    <property type="entry name" value="CarbopepD_reg_2"/>
    <property type="match status" value="1"/>
</dbReference>
<dbReference type="SUPFAM" id="SSF56935">
    <property type="entry name" value="Porins"/>
    <property type="match status" value="1"/>
</dbReference>
<dbReference type="SUPFAM" id="SSF49464">
    <property type="entry name" value="Carboxypeptidase regulatory domain-like"/>
    <property type="match status" value="1"/>
</dbReference>
<dbReference type="AlphaFoldDB" id="A0A514CH10"/>